<proteinExistence type="predicted"/>
<dbReference type="AlphaFoldDB" id="A0A3P6D1C0"/>
<feature type="region of interest" description="Disordered" evidence="1">
    <location>
        <begin position="1"/>
        <end position="23"/>
    </location>
</feature>
<gene>
    <name evidence="2" type="ORF">BOLC2T10421H</name>
</gene>
<dbReference type="EMBL" id="LR031874">
    <property type="protein sequence ID" value="VDD24887.1"/>
    <property type="molecule type" value="Genomic_DNA"/>
</dbReference>
<name>A0A3P6D1C0_BRAOL</name>
<protein>
    <submittedName>
        <fullName evidence="2">Uncharacterized protein</fullName>
    </submittedName>
</protein>
<accession>A0A3P6D1C0</accession>
<evidence type="ECO:0000256" key="1">
    <source>
        <dbReference type="SAM" id="MobiDB-lite"/>
    </source>
</evidence>
<evidence type="ECO:0000313" key="2">
    <source>
        <dbReference type="EMBL" id="VDD24887.1"/>
    </source>
</evidence>
<reference evidence="2" key="1">
    <citation type="submission" date="2018-11" db="EMBL/GenBank/DDBJ databases">
        <authorList>
            <consortium name="Genoscope - CEA"/>
            <person name="William W."/>
        </authorList>
    </citation>
    <scope>NUCLEOTIDE SEQUENCE</scope>
</reference>
<sequence length="59" mass="6614">MSKWSLCSARDGGSMAGSRAPNRARRRRAIDHFVFFVPQLLSLLQICKTGPSDLCLFPF</sequence>
<organism evidence="2">
    <name type="scientific">Brassica oleracea</name>
    <name type="common">Wild cabbage</name>
    <dbReference type="NCBI Taxonomy" id="3712"/>
    <lineage>
        <taxon>Eukaryota</taxon>
        <taxon>Viridiplantae</taxon>
        <taxon>Streptophyta</taxon>
        <taxon>Embryophyta</taxon>
        <taxon>Tracheophyta</taxon>
        <taxon>Spermatophyta</taxon>
        <taxon>Magnoliopsida</taxon>
        <taxon>eudicotyledons</taxon>
        <taxon>Gunneridae</taxon>
        <taxon>Pentapetalae</taxon>
        <taxon>rosids</taxon>
        <taxon>malvids</taxon>
        <taxon>Brassicales</taxon>
        <taxon>Brassicaceae</taxon>
        <taxon>Brassiceae</taxon>
        <taxon>Brassica</taxon>
    </lineage>
</organism>